<evidence type="ECO:0000259" key="1">
    <source>
        <dbReference type="Pfam" id="PF21788"/>
    </source>
</evidence>
<reference evidence="2" key="1">
    <citation type="submission" date="2019-12" db="EMBL/GenBank/DDBJ databases">
        <title>An insight into the sialome of adult female Ixodes ricinus ticks feeding for 6 days.</title>
        <authorList>
            <person name="Perner J."/>
            <person name="Ribeiro J.M.C."/>
        </authorList>
    </citation>
    <scope>NUCLEOTIDE SEQUENCE</scope>
    <source>
        <strain evidence="2">Semi-engorged</strain>
        <tissue evidence="2">Salivary glands</tissue>
    </source>
</reference>
<protein>
    <submittedName>
        <fullName evidence="2">Putative tick transposon</fullName>
    </submittedName>
</protein>
<dbReference type="InterPro" id="IPR048366">
    <property type="entry name" value="TNP-like_GBD"/>
</dbReference>
<evidence type="ECO:0000313" key="2">
    <source>
        <dbReference type="EMBL" id="MXU99633.1"/>
    </source>
</evidence>
<dbReference type="Pfam" id="PF21788">
    <property type="entry name" value="TNP-like_GBD"/>
    <property type="match status" value="1"/>
</dbReference>
<sequence>MGPANQAMSRKFGFSSHRHSLTVCSIPHPCIDGKELFFHADPAHILKNLRGQLLSSTVFTLNDVTVAEHNLPSSQVKLEHVQAVLDYDSERELKVASNLSEVHTSTGHFTKMKVGVAVQLFREAPPAIRFLVKEGLIEPEAETTAWFMELVSRWYALMSSRHPTMALSRRNMAKYSEALDRLSLAMETVRTMKMGVTSHWKPSQAGLLISTTVVLRLQKVLLDNEGYDFLLTSRLLQDCLENLFSVVRLMKPVPNAYDLKLALRLVSVSQFLQTPRTSSYELDDREYLVDLLSHGKKQCVENEIEEIDDSEILFLEELSSTECQILFYLGGFILKGLLKSVKCAECKEGLLGTATSEYASLTALKEYVCDGGNLIYPSAGVMKTLKDYEEHFTAINSWCTDKIITMKSPVRSLTAYLSKVHRSRLEVCTDHKEAIYSMLTERYARLRLRIHLRQFPAGSSSSYGSKTCAGVNLS</sequence>
<dbReference type="AlphaFoldDB" id="A0A6B0VBG6"/>
<organism evidence="2">
    <name type="scientific">Ixodes ricinus</name>
    <name type="common">Common tick</name>
    <name type="synonym">Acarus ricinus</name>
    <dbReference type="NCBI Taxonomy" id="34613"/>
    <lineage>
        <taxon>Eukaryota</taxon>
        <taxon>Metazoa</taxon>
        <taxon>Ecdysozoa</taxon>
        <taxon>Arthropoda</taxon>
        <taxon>Chelicerata</taxon>
        <taxon>Arachnida</taxon>
        <taxon>Acari</taxon>
        <taxon>Parasitiformes</taxon>
        <taxon>Ixodida</taxon>
        <taxon>Ixodoidea</taxon>
        <taxon>Ixodidae</taxon>
        <taxon>Ixodinae</taxon>
        <taxon>Ixodes</taxon>
    </lineage>
</organism>
<dbReference type="EMBL" id="GIFC01017550">
    <property type="protein sequence ID" value="MXU99633.1"/>
    <property type="molecule type" value="Transcribed_RNA"/>
</dbReference>
<accession>A0A6B0VBG6</accession>
<proteinExistence type="predicted"/>
<feature type="domain" description="Transposable element P transposase-like GTP-binding insertion" evidence="1">
    <location>
        <begin position="61"/>
        <end position="164"/>
    </location>
</feature>
<name>A0A6B0VBG6_IXORI</name>